<gene>
    <name evidence="2" type="ORF">SCE1572_46440</name>
</gene>
<dbReference type="Proteomes" id="UP000014803">
    <property type="component" value="Chromosome"/>
</dbReference>
<reference evidence="2 3" key="1">
    <citation type="journal article" date="2013" name="Sci. Rep.">
        <title>Extraordinary expansion of a Sorangium cellulosum genome from an alkaline milieu.</title>
        <authorList>
            <person name="Han K."/>
            <person name="Li Z.F."/>
            <person name="Peng R."/>
            <person name="Zhu L.P."/>
            <person name="Zhou T."/>
            <person name="Wang L.G."/>
            <person name="Li S.G."/>
            <person name="Zhang X.B."/>
            <person name="Hu W."/>
            <person name="Wu Z.H."/>
            <person name="Qin N."/>
            <person name="Li Y.Z."/>
        </authorList>
    </citation>
    <scope>NUCLEOTIDE SEQUENCE [LARGE SCALE GENOMIC DNA]</scope>
    <source>
        <strain evidence="2 3">So0157-2</strain>
    </source>
</reference>
<name>S4YAF7_SORCE</name>
<evidence type="ECO:0000256" key="1">
    <source>
        <dbReference type="SAM" id="Phobius"/>
    </source>
</evidence>
<protein>
    <submittedName>
        <fullName evidence="2">Uncharacterized protein</fullName>
    </submittedName>
</protein>
<dbReference type="AlphaFoldDB" id="S4YAF7"/>
<keyword evidence="1" id="KW-0812">Transmembrane</keyword>
<feature type="transmembrane region" description="Helical" evidence="1">
    <location>
        <begin position="24"/>
        <end position="41"/>
    </location>
</feature>
<dbReference type="HOGENOM" id="CLU_3157888_0_0_7"/>
<keyword evidence="1" id="KW-1133">Transmembrane helix</keyword>
<evidence type="ECO:0000313" key="2">
    <source>
        <dbReference type="EMBL" id="AGP41290.1"/>
    </source>
</evidence>
<accession>S4YAF7</accession>
<proteinExistence type="predicted"/>
<sequence>MLEASSVPGHLRERGLDAAAPGRPWVGVALLVLVGVGAALVRRFRRRH</sequence>
<dbReference type="PATRIC" id="fig|1254432.3.peg.10492"/>
<dbReference type="KEGG" id="scu:SCE1572_46440"/>
<organism evidence="2 3">
    <name type="scientific">Sorangium cellulosum So0157-2</name>
    <dbReference type="NCBI Taxonomy" id="1254432"/>
    <lineage>
        <taxon>Bacteria</taxon>
        <taxon>Pseudomonadati</taxon>
        <taxon>Myxococcota</taxon>
        <taxon>Polyangia</taxon>
        <taxon>Polyangiales</taxon>
        <taxon>Polyangiaceae</taxon>
        <taxon>Sorangium</taxon>
    </lineage>
</organism>
<keyword evidence="1" id="KW-0472">Membrane</keyword>
<dbReference type="EMBL" id="CP003969">
    <property type="protein sequence ID" value="AGP41290.1"/>
    <property type="molecule type" value="Genomic_DNA"/>
</dbReference>
<evidence type="ECO:0000313" key="3">
    <source>
        <dbReference type="Proteomes" id="UP000014803"/>
    </source>
</evidence>